<evidence type="ECO:0000256" key="11">
    <source>
        <dbReference type="ARBA" id="ARBA00022670"/>
    </source>
</evidence>
<evidence type="ECO:0000259" key="30">
    <source>
        <dbReference type="Pfam" id="PF02225"/>
    </source>
</evidence>
<proteinExistence type="inferred from homology"/>
<comment type="cofactor">
    <cofactor evidence="1">
        <name>Zn(2+)</name>
        <dbReference type="ChEBI" id="CHEBI:29105"/>
    </cofactor>
</comment>
<evidence type="ECO:0000256" key="7">
    <source>
        <dbReference type="ARBA" id="ARBA00022438"/>
    </source>
</evidence>
<keyword evidence="25" id="KW-0131">Cell cycle</keyword>
<dbReference type="Pfam" id="PF09666">
    <property type="entry name" value="Sororin_middle"/>
    <property type="match status" value="1"/>
</dbReference>
<evidence type="ECO:0000259" key="33">
    <source>
        <dbReference type="Pfam" id="PF09666"/>
    </source>
</evidence>
<evidence type="ECO:0000256" key="22">
    <source>
        <dbReference type="ARBA" id="ARBA00023157"/>
    </source>
</evidence>
<dbReference type="FunFam" id="3.50.30.30:FF:000021">
    <property type="entry name" value="N-acetylated alpha-linked acidic dipeptidase-like 1"/>
    <property type="match status" value="1"/>
</dbReference>
<keyword evidence="10" id="KW-0132">Cell division</keyword>
<name>A0A6B0RRV3_9CETA</name>
<evidence type="ECO:0000256" key="20">
    <source>
        <dbReference type="ARBA" id="ARBA00023049"/>
    </source>
</evidence>
<dbReference type="InterPro" id="IPR039373">
    <property type="entry name" value="Peptidase_M28B"/>
</dbReference>
<organism evidence="34 35">
    <name type="scientific">Bos mutus</name>
    <name type="common">wild yak</name>
    <dbReference type="NCBI Taxonomy" id="72004"/>
    <lineage>
        <taxon>Eukaryota</taxon>
        <taxon>Metazoa</taxon>
        <taxon>Chordata</taxon>
        <taxon>Craniata</taxon>
        <taxon>Vertebrata</taxon>
        <taxon>Euteleostomi</taxon>
        <taxon>Mammalia</taxon>
        <taxon>Eutheria</taxon>
        <taxon>Laurasiatheria</taxon>
        <taxon>Artiodactyla</taxon>
        <taxon>Ruminantia</taxon>
        <taxon>Pecora</taxon>
        <taxon>Bovidae</taxon>
        <taxon>Bovinae</taxon>
        <taxon>Bos</taxon>
    </lineage>
</organism>
<evidence type="ECO:0000256" key="1">
    <source>
        <dbReference type="ARBA" id="ARBA00001947"/>
    </source>
</evidence>
<evidence type="ECO:0000256" key="4">
    <source>
        <dbReference type="ARBA" id="ARBA00004655"/>
    </source>
</evidence>
<dbReference type="InterPro" id="IPR003137">
    <property type="entry name" value="PA_domain"/>
</dbReference>
<keyword evidence="9" id="KW-1003">Cell membrane</keyword>
<dbReference type="GO" id="GO:0051301">
    <property type="term" value="P:cell division"/>
    <property type="evidence" value="ECO:0007669"/>
    <property type="project" value="UniProtKB-KW"/>
</dbReference>
<evidence type="ECO:0000256" key="13">
    <source>
        <dbReference type="ARBA" id="ARBA00022723"/>
    </source>
</evidence>
<keyword evidence="16" id="KW-0862">Zinc</keyword>
<dbReference type="PANTHER" id="PTHR10404:SF50">
    <property type="entry name" value="AMINOPEPTIDASE NAALADL1"/>
    <property type="match status" value="1"/>
</dbReference>
<dbReference type="CDD" id="cd08022">
    <property type="entry name" value="M28_PSMA_like"/>
    <property type="match status" value="1"/>
</dbReference>
<dbReference type="SUPFAM" id="SSF53187">
    <property type="entry name" value="Zn-dependent exopeptidases"/>
    <property type="match status" value="1"/>
</dbReference>
<keyword evidence="11" id="KW-0645">Protease</keyword>
<feature type="domain" description="Transferrin receptor-like dimerisation" evidence="31">
    <location>
        <begin position="959"/>
        <end position="1078"/>
    </location>
</feature>
<dbReference type="Pfam" id="PF04253">
    <property type="entry name" value="TFR_dimer"/>
    <property type="match status" value="1"/>
</dbReference>
<keyword evidence="21" id="KW-0472">Membrane</keyword>
<evidence type="ECO:0000256" key="29">
    <source>
        <dbReference type="SAM" id="MobiDB-lite"/>
    </source>
</evidence>
<evidence type="ECO:0000256" key="19">
    <source>
        <dbReference type="ARBA" id="ARBA00022989"/>
    </source>
</evidence>
<comment type="function">
    <text evidence="26">Aminopeptidase with broad substrate specificity. Has lower activity with substrates that have Asp or Glu in the P2' position, or Pro in the P3' position. Lacks activity with substrates that have both Pro in the P3' position and Asp or Glu in the P2' position. Lacks carboxypeptidase activity. Lacks dipeptidyl-peptidase IV type activity.</text>
</comment>
<keyword evidence="15" id="KW-0378">Hydrolase</keyword>
<evidence type="ECO:0000256" key="5">
    <source>
        <dbReference type="ARBA" id="ARBA00005634"/>
    </source>
</evidence>
<keyword evidence="24" id="KW-0539">Nucleus</keyword>
<dbReference type="Pfam" id="PF02225">
    <property type="entry name" value="PA"/>
    <property type="match status" value="1"/>
</dbReference>
<comment type="subunit">
    <text evidence="6">Homodimer.</text>
</comment>
<evidence type="ECO:0000256" key="15">
    <source>
        <dbReference type="ARBA" id="ARBA00022801"/>
    </source>
</evidence>
<feature type="domain" description="PA" evidence="30">
    <location>
        <begin position="504"/>
        <end position="590"/>
    </location>
</feature>
<keyword evidence="20" id="KW-0482">Metalloprotease</keyword>
<dbReference type="Pfam" id="PF04389">
    <property type="entry name" value="Peptidase_M28"/>
    <property type="match status" value="1"/>
</dbReference>
<evidence type="ECO:0000256" key="9">
    <source>
        <dbReference type="ARBA" id="ARBA00022475"/>
    </source>
</evidence>
<dbReference type="GO" id="GO:0004180">
    <property type="term" value="F:carboxypeptidase activity"/>
    <property type="evidence" value="ECO:0007669"/>
    <property type="project" value="TreeGrafter"/>
</dbReference>
<comment type="subcellular location">
    <subcellularLocation>
        <location evidence="4">Apical cell membrane</location>
        <topology evidence="4">Single-pass type II membrane protein</topology>
    </subcellularLocation>
    <subcellularLocation>
        <location evidence="3">Chromosome</location>
    </subcellularLocation>
    <subcellularLocation>
        <location evidence="2">Nucleus</location>
    </subcellularLocation>
</comment>
<evidence type="ECO:0000256" key="25">
    <source>
        <dbReference type="ARBA" id="ARBA00023306"/>
    </source>
</evidence>
<evidence type="ECO:0000256" key="8">
    <source>
        <dbReference type="ARBA" id="ARBA00022454"/>
    </source>
</evidence>
<keyword evidence="12" id="KW-0812">Transmembrane</keyword>
<dbReference type="GO" id="GO:0005634">
    <property type="term" value="C:nucleus"/>
    <property type="evidence" value="ECO:0007669"/>
    <property type="project" value="UniProtKB-SubCell"/>
</dbReference>
<keyword evidence="22" id="KW-1015">Disulfide bond</keyword>
<evidence type="ECO:0000256" key="2">
    <source>
        <dbReference type="ARBA" id="ARBA00004123"/>
    </source>
</evidence>
<evidence type="ECO:0000256" key="24">
    <source>
        <dbReference type="ARBA" id="ARBA00023242"/>
    </source>
</evidence>
<dbReference type="AlphaFoldDB" id="A0A6B0RRV3"/>
<dbReference type="InterPro" id="IPR007365">
    <property type="entry name" value="TFR-like_dimer_dom"/>
</dbReference>
<keyword evidence="18" id="KW-0735">Signal-anchor</keyword>
<dbReference type="CDD" id="cd02121">
    <property type="entry name" value="PA_GCPII_like"/>
    <property type="match status" value="1"/>
</dbReference>
<evidence type="ECO:0000256" key="16">
    <source>
        <dbReference type="ARBA" id="ARBA00022833"/>
    </source>
</evidence>
<feature type="domain" description="Peptidase M28" evidence="32">
    <location>
        <begin position="692"/>
        <end position="900"/>
    </location>
</feature>
<dbReference type="Gene3D" id="3.50.30.30">
    <property type="match status" value="1"/>
</dbReference>
<dbReference type="Proteomes" id="UP000322234">
    <property type="component" value="Unassembled WGS sequence"/>
</dbReference>
<evidence type="ECO:0000256" key="26">
    <source>
        <dbReference type="ARBA" id="ARBA00059290"/>
    </source>
</evidence>
<evidence type="ECO:0000256" key="23">
    <source>
        <dbReference type="ARBA" id="ARBA00023180"/>
    </source>
</evidence>
<dbReference type="GO" id="GO:0046872">
    <property type="term" value="F:metal ion binding"/>
    <property type="evidence" value="ECO:0007669"/>
    <property type="project" value="UniProtKB-KW"/>
</dbReference>
<keyword evidence="19" id="KW-1133">Transmembrane helix</keyword>
<keyword evidence="35" id="KW-1185">Reference proteome</keyword>
<dbReference type="SUPFAM" id="SSF47672">
    <property type="entry name" value="Transferrin receptor-like dimerisation domain"/>
    <property type="match status" value="1"/>
</dbReference>
<dbReference type="InterPro" id="IPR007484">
    <property type="entry name" value="Peptidase_M28"/>
</dbReference>
<evidence type="ECO:0000313" key="35">
    <source>
        <dbReference type="Proteomes" id="UP000322234"/>
    </source>
</evidence>
<keyword evidence="13" id="KW-0479">Metal-binding</keyword>
<evidence type="ECO:0000256" key="27">
    <source>
        <dbReference type="ARBA" id="ARBA00068168"/>
    </source>
</evidence>
<feature type="domain" description="Sororin-like middle region" evidence="33">
    <location>
        <begin position="114"/>
        <end position="241"/>
    </location>
</feature>
<evidence type="ECO:0000256" key="10">
    <source>
        <dbReference type="ARBA" id="ARBA00022618"/>
    </source>
</evidence>
<evidence type="ECO:0000256" key="6">
    <source>
        <dbReference type="ARBA" id="ARBA00011738"/>
    </source>
</evidence>
<keyword evidence="14" id="KW-0498">Mitosis</keyword>
<dbReference type="GO" id="GO:0008237">
    <property type="term" value="F:metallopeptidase activity"/>
    <property type="evidence" value="ECO:0007669"/>
    <property type="project" value="UniProtKB-KW"/>
</dbReference>
<comment type="similarity">
    <text evidence="5">Belongs to the peptidase M28 family. M28B subfamily.</text>
</comment>
<evidence type="ECO:0000313" key="34">
    <source>
        <dbReference type="EMBL" id="MXQ90656.1"/>
    </source>
</evidence>
<evidence type="ECO:0000256" key="17">
    <source>
        <dbReference type="ARBA" id="ARBA00022837"/>
    </source>
</evidence>
<evidence type="ECO:0000256" key="28">
    <source>
        <dbReference type="ARBA" id="ARBA00081462"/>
    </source>
</evidence>
<gene>
    <name evidence="34" type="ORF">E5288_WYG016332</name>
</gene>
<evidence type="ECO:0000256" key="3">
    <source>
        <dbReference type="ARBA" id="ARBA00004286"/>
    </source>
</evidence>
<dbReference type="InterPro" id="IPR046450">
    <property type="entry name" value="PA_dom_sf"/>
</dbReference>
<dbReference type="InterPro" id="IPR057261">
    <property type="entry name" value="Sororin-like_M"/>
</dbReference>
<dbReference type="Gene3D" id="3.40.630.10">
    <property type="entry name" value="Zn peptidases"/>
    <property type="match status" value="1"/>
</dbReference>
<comment type="caution">
    <text evidence="34">The sequence shown here is derived from an EMBL/GenBank/DDBJ whole genome shotgun (WGS) entry which is preliminary data.</text>
</comment>
<sequence length="1083" mass="117859">MSERRTRSGGAVQCPGPSAPTPTRSLRRSQRKSGSDLPNTLAEVCPKAPQEAPVRKPIVLKKIVAHTVEVRAERGVVGGEPGSGVGCVINSSPQIPSINSPRRSPRIASLLEKENNPPSKKLTKEDLFQTCSVPVTAPSTPVLCPVNAESNSWKGDLDARDLEMSKKVRRSYSRLETLGSASTSTPGRQSCFGFEGLLAAEDLAGVSPVVDSKLAEVPRVSVKPWAPDTTLPGISPLVVKEKRKKKKVPEILCPWDGQTAHSEPEEKPAPPPAAEQKSEDTQISGEPDTEPSFSDSSEQQLGQEQEASATFLFTLLTATEPASDPAEDLDLQESQFLDKEDWGPQRTSKEMSHLQNVCLRLRESFSTIQADNLALGEKLRDLDLDLKILETVIEQLDANRIRENLRELSKEPHLATTPRDEALVQLLLQRWQDPESGLDSARTTEYEVLLSFPSGEQPNRVAVVNSTGAILFSCRHSEENLTGEQGGPNVVPPYAAYAPPGTPQGPLVYANQGSEEDFKELQNKGVKLQDSIVLTRYGGVGRGAKAVNAAKYGVAGVLVYTDPKDINDGKSLPNETFPHSWCLPPSGVERGSYFEYFGDPLTPYLPATPSSFRLNSDNASGFPPIPIQPIGFEDAQVLLCNLGGNLAPADWQGGLGCDYNLGPGFRSNGIFPEDGQVNVSVHNRLELRNSSNVLGIIRGAVEPDRYVLYGNHRDSWVHGAVDPSTGTAVLLELSRVLGTLLKKGTWRPRRSIVFASWGAEEFGLIGSTEFTEEFFSKLQERAVAYINVDISVFANATLRVQGTPPIQSVVFSAAKQISAPGSSGLSIYDNWIRYYNRSSSVYGLVPSVGTLGAGSDYAPFIHFLGISSMDIAYTYDRSKTSARIYPTYHTAFDTFDYVDKFLDPGFSSHQAVARTAGSVLLRLSDSLFLPLNVSDYSETLRSFLQAAEDLRVLLEQHGISLGPLVTAVERFEGAATAFNQRIATLREGTPDPLQVRMINDQLMLLERTFLNSQAFPEERYYSHVLWAPRTGSVATFPGLSNAYSQAKNAGHEPAAWAEVQRQLSIVVAALEGAAATLRPVADL</sequence>
<keyword evidence="8" id="KW-0158">Chromosome</keyword>
<dbReference type="FunFam" id="3.40.630.10:FF:000101">
    <property type="entry name" value="N-acetylated alpha-linked acidic dipeptidase like 1"/>
    <property type="match status" value="2"/>
</dbReference>
<dbReference type="InterPro" id="IPR036757">
    <property type="entry name" value="TFR-like_dimer_dom_sf"/>
</dbReference>
<feature type="region of interest" description="Disordered" evidence="29">
    <location>
        <begin position="1"/>
        <end position="49"/>
    </location>
</feature>
<evidence type="ECO:0000256" key="18">
    <source>
        <dbReference type="ARBA" id="ARBA00022968"/>
    </source>
</evidence>
<evidence type="ECO:0000256" key="21">
    <source>
        <dbReference type="ARBA" id="ARBA00023136"/>
    </source>
</evidence>
<evidence type="ECO:0000259" key="32">
    <source>
        <dbReference type="Pfam" id="PF04389"/>
    </source>
</evidence>
<dbReference type="FunFam" id="1.20.930.40:FF:000001">
    <property type="entry name" value="N-acetylated-alpha-linked acidic dipeptidase 2"/>
    <property type="match status" value="1"/>
</dbReference>
<evidence type="ECO:0000256" key="12">
    <source>
        <dbReference type="ARBA" id="ARBA00022692"/>
    </source>
</evidence>
<evidence type="ECO:0000259" key="31">
    <source>
        <dbReference type="Pfam" id="PF04253"/>
    </source>
</evidence>
<feature type="compositionally biased region" description="Polar residues" evidence="29">
    <location>
        <begin position="291"/>
        <end position="305"/>
    </location>
</feature>
<evidence type="ECO:0000256" key="14">
    <source>
        <dbReference type="ARBA" id="ARBA00022776"/>
    </source>
</evidence>
<dbReference type="GO" id="GO:0005694">
    <property type="term" value="C:chromosome"/>
    <property type="evidence" value="ECO:0007669"/>
    <property type="project" value="UniProtKB-SubCell"/>
</dbReference>
<protein>
    <recommendedName>
        <fullName evidence="27">Aminopeptidase NAALADL1</fullName>
    </recommendedName>
    <alternativeName>
        <fullName evidence="28">N-acetylated-alpha-linked acidic dipeptidase-like protein</fullName>
    </alternativeName>
</protein>
<dbReference type="Gene3D" id="1.20.930.40">
    <property type="entry name" value="Transferrin receptor-like, dimerisation domain"/>
    <property type="match status" value="1"/>
</dbReference>
<dbReference type="GO" id="GO:0004177">
    <property type="term" value="F:aminopeptidase activity"/>
    <property type="evidence" value="ECO:0007669"/>
    <property type="project" value="UniProtKB-KW"/>
</dbReference>
<dbReference type="GO" id="GO:0006508">
    <property type="term" value="P:proteolysis"/>
    <property type="evidence" value="ECO:0007669"/>
    <property type="project" value="UniProtKB-KW"/>
</dbReference>
<dbReference type="SUPFAM" id="SSF52025">
    <property type="entry name" value="PA domain"/>
    <property type="match status" value="1"/>
</dbReference>
<dbReference type="GO" id="GO:0016324">
    <property type="term" value="C:apical plasma membrane"/>
    <property type="evidence" value="ECO:0007669"/>
    <property type="project" value="UniProtKB-SubCell"/>
</dbReference>
<dbReference type="EMBL" id="VBQZ03000064">
    <property type="protein sequence ID" value="MXQ90656.1"/>
    <property type="molecule type" value="Genomic_DNA"/>
</dbReference>
<keyword evidence="17" id="KW-0106">Calcium</keyword>
<keyword evidence="23" id="KW-0325">Glycoprotein</keyword>
<reference evidence="34" key="1">
    <citation type="submission" date="2019-10" db="EMBL/GenBank/DDBJ databases">
        <title>The sequence and de novo assembly of the wild yak genome.</title>
        <authorList>
            <person name="Liu Y."/>
        </authorList>
    </citation>
    <scope>NUCLEOTIDE SEQUENCE [LARGE SCALE GENOMIC DNA]</scope>
    <source>
        <strain evidence="34">WY2019</strain>
    </source>
</reference>
<accession>A0A6B0RRV3</accession>
<feature type="region of interest" description="Disordered" evidence="29">
    <location>
        <begin position="250"/>
        <end position="305"/>
    </location>
</feature>
<keyword evidence="7" id="KW-0031">Aminopeptidase</keyword>
<dbReference type="PANTHER" id="PTHR10404">
    <property type="entry name" value="N-ACETYLATED-ALPHA-LINKED ACIDIC DIPEPTIDASE"/>
    <property type="match status" value="1"/>
</dbReference>